<name>A0ACC0WR36_9STRA</name>
<dbReference type="Proteomes" id="UP001163321">
    <property type="component" value="Chromosome 10"/>
</dbReference>
<evidence type="ECO:0000313" key="1">
    <source>
        <dbReference type="EMBL" id="KAI9920446.1"/>
    </source>
</evidence>
<dbReference type="EMBL" id="CM047589">
    <property type="protein sequence ID" value="KAI9920446.1"/>
    <property type="molecule type" value="Genomic_DNA"/>
</dbReference>
<accession>A0ACC0WR36</accession>
<proteinExistence type="predicted"/>
<evidence type="ECO:0000313" key="2">
    <source>
        <dbReference type="Proteomes" id="UP001163321"/>
    </source>
</evidence>
<comment type="caution">
    <text evidence="1">The sequence shown here is derived from an EMBL/GenBank/DDBJ whole genome shotgun (WGS) entry which is preliminary data.</text>
</comment>
<organism evidence="1 2">
    <name type="scientific">Peronosclerospora sorghi</name>
    <dbReference type="NCBI Taxonomy" id="230839"/>
    <lineage>
        <taxon>Eukaryota</taxon>
        <taxon>Sar</taxon>
        <taxon>Stramenopiles</taxon>
        <taxon>Oomycota</taxon>
        <taxon>Peronosporomycetes</taxon>
        <taxon>Peronosporales</taxon>
        <taxon>Peronosporaceae</taxon>
        <taxon>Peronosclerospora</taxon>
    </lineage>
</organism>
<gene>
    <name evidence="1" type="ORF">PsorP6_015448</name>
</gene>
<keyword evidence="2" id="KW-1185">Reference proteome</keyword>
<reference evidence="1 2" key="1">
    <citation type="journal article" date="2022" name="bioRxiv">
        <title>The genome of the oomycete Peronosclerospora sorghi, a cosmopolitan pathogen of maize and sorghum, is inflated with dispersed pseudogenes.</title>
        <authorList>
            <person name="Fletcher K."/>
            <person name="Martin F."/>
            <person name="Isakeit T."/>
            <person name="Cavanaugh K."/>
            <person name="Magill C."/>
            <person name="Michelmore R."/>
        </authorList>
    </citation>
    <scope>NUCLEOTIDE SEQUENCE [LARGE SCALE GENOMIC DNA]</scope>
    <source>
        <strain evidence="1">P6</strain>
    </source>
</reference>
<protein>
    <submittedName>
        <fullName evidence="1">Uncharacterized protein</fullName>
    </submittedName>
</protein>
<sequence length="216" mass="24031">MAPSRSQAEPSQRALHAPKATQSALHGREIPGREERLGPRQPPSRLGQRERPAVARQARAVARRDRVERRRGRGASFLERGRKHLFPATEDLGQDLVDLELGFDLRNRVLAHALDEKVDRDEIFVHDEPVCHALGHEDLAAVAEVANFICNHFGRACVNHFARDGVYVQDERAIGVHGVVNAHAHAQAAKDEPMAESLPPCGREHAMELLGPIRHE</sequence>